<comment type="caution">
    <text evidence="1">The sequence shown here is derived from an EMBL/GenBank/DDBJ whole genome shotgun (WGS) entry which is preliminary data.</text>
</comment>
<dbReference type="Proteomes" id="UP000297452">
    <property type="component" value="Unassembled WGS sequence"/>
</dbReference>
<dbReference type="EMBL" id="PQXJ01000393">
    <property type="protein sequence ID" value="TGO50431.1"/>
    <property type="molecule type" value="Genomic_DNA"/>
</dbReference>
<sequence length="69" mass="7626">MNTAKCHEANAPISSVCTAFPEVVTKSESYRSMNIQDQRLQGLAQSDSVRCTMDEENINHHDVELCANG</sequence>
<name>A0A4Z1HNZ1_9HELO</name>
<dbReference type="AlphaFoldDB" id="A0A4Z1HNZ1"/>
<keyword evidence="2" id="KW-1185">Reference proteome</keyword>
<evidence type="ECO:0000313" key="2">
    <source>
        <dbReference type="Proteomes" id="UP000297452"/>
    </source>
</evidence>
<accession>A0A4Z1HNZ1</accession>
<organism evidence="1 2">
    <name type="scientific">Botryotinia narcissicola</name>
    <dbReference type="NCBI Taxonomy" id="278944"/>
    <lineage>
        <taxon>Eukaryota</taxon>
        <taxon>Fungi</taxon>
        <taxon>Dikarya</taxon>
        <taxon>Ascomycota</taxon>
        <taxon>Pezizomycotina</taxon>
        <taxon>Leotiomycetes</taxon>
        <taxon>Helotiales</taxon>
        <taxon>Sclerotiniaceae</taxon>
        <taxon>Botryotinia</taxon>
    </lineage>
</organism>
<protein>
    <submittedName>
        <fullName evidence="1">Uncharacterized protein</fullName>
    </submittedName>
</protein>
<gene>
    <name evidence="1" type="ORF">BOTNAR_0393g00090</name>
</gene>
<reference evidence="1 2" key="1">
    <citation type="submission" date="2017-12" db="EMBL/GenBank/DDBJ databases">
        <title>Comparative genomics of Botrytis spp.</title>
        <authorList>
            <person name="Valero-Jimenez C.A."/>
            <person name="Tapia P."/>
            <person name="Veloso J."/>
            <person name="Silva-Moreno E."/>
            <person name="Staats M."/>
            <person name="Valdes J.H."/>
            <person name="Van Kan J.A.L."/>
        </authorList>
    </citation>
    <scope>NUCLEOTIDE SEQUENCE [LARGE SCALE GENOMIC DNA]</scope>
    <source>
        <strain evidence="1 2">MUCL2120</strain>
    </source>
</reference>
<evidence type="ECO:0000313" key="1">
    <source>
        <dbReference type="EMBL" id="TGO50431.1"/>
    </source>
</evidence>
<proteinExistence type="predicted"/>